<dbReference type="Proteomes" id="UP001255856">
    <property type="component" value="Unassembled WGS sequence"/>
</dbReference>
<feature type="compositionally biased region" description="Low complexity" evidence="4">
    <location>
        <begin position="45"/>
        <end position="55"/>
    </location>
</feature>
<proteinExistence type="predicted"/>
<dbReference type="PANTHER" id="PTHR23236:SF119">
    <property type="entry name" value="NUCLEAR RNA-BINDING PROTEIN SART-3"/>
    <property type="match status" value="1"/>
</dbReference>
<feature type="domain" description="RRM" evidence="5">
    <location>
        <begin position="149"/>
        <end position="236"/>
    </location>
</feature>
<keyword evidence="1" id="KW-0677">Repeat</keyword>
<name>A0AAD9MNR2_PROWI</name>
<accession>A0AAD9MNR2</accession>
<dbReference type="CDD" id="cd12394">
    <property type="entry name" value="RRM1_RBM34"/>
    <property type="match status" value="1"/>
</dbReference>
<dbReference type="Gene3D" id="3.30.70.330">
    <property type="match status" value="1"/>
</dbReference>
<sequence length="236" mass="24484">MASLFGGLLPAVDPAKSALFAPQSKYRSAASDASEDASAKRAKKAAASLTTADATQKSTKVKESSAALKRPAGVGAEDAQKASSKKKKKSTIAKDDVAPQEPSSKTSEAPTEAEGAASAGAARRIERKRAKEASTSKPQDPFVDESLDRTVFVGNLPAGVTKKALTRLFRACGAVETVRLRSIAVDPETKMKRKSALLAGAVDASRGSGHAYVVFAEAAHVAKALELNMTEVGRSV</sequence>
<dbReference type="PANTHER" id="PTHR23236">
    <property type="entry name" value="EUKARYOTIC TRANSLATION INITIATION FACTOR 4B/4H"/>
    <property type="match status" value="1"/>
</dbReference>
<keyword evidence="7" id="KW-1185">Reference proteome</keyword>
<feature type="compositionally biased region" description="Low complexity" evidence="4">
    <location>
        <begin position="106"/>
        <end position="122"/>
    </location>
</feature>
<dbReference type="GO" id="GO:0003723">
    <property type="term" value="F:RNA binding"/>
    <property type="evidence" value="ECO:0007669"/>
    <property type="project" value="UniProtKB-UniRule"/>
</dbReference>
<evidence type="ECO:0000256" key="4">
    <source>
        <dbReference type="SAM" id="MobiDB-lite"/>
    </source>
</evidence>
<comment type="caution">
    <text evidence="6">The sequence shown here is derived from an EMBL/GenBank/DDBJ whole genome shotgun (WGS) entry which is preliminary data.</text>
</comment>
<dbReference type="InterPro" id="IPR035979">
    <property type="entry name" value="RBD_domain_sf"/>
</dbReference>
<protein>
    <recommendedName>
        <fullName evidence="5">RRM domain-containing protein</fullName>
    </recommendedName>
</protein>
<gene>
    <name evidence="6" type="ORF">QBZ16_003027</name>
</gene>
<organism evidence="6 7">
    <name type="scientific">Prototheca wickerhamii</name>
    <dbReference type="NCBI Taxonomy" id="3111"/>
    <lineage>
        <taxon>Eukaryota</taxon>
        <taxon>Viridiplantae</taxon>
        <taxon>Chlorophyta</taxon>
        <taxon>core chlorophytes</taxon>
        <taxon>Trebouxiophyceae</taxon>
        <taxon>Chlorellales</taxon>
        <taxon>Chlorellaceae</taxon>
        <taxon>Prototheca</taxon>
    </lineage>
</organism>
<dbReference type="InterPro" id="IPR012677">
    <property type="entry name" value="Nucleotide-bd_a/b_plait_sf"/>
</dbReference>
<dbReference type="EMBL" id="JASFZW010000003">
    <property type="protein sequence ID" value="KAK2079336.1"/>
    <property type="molecule type" value="Genomic_DNA"/>
</dbReference>
<keyword evidence="2 3" id="KW-0694">RNA-binding</keyword>
<feature type="region of interest" description="Disordered" evidence="4">
    <location>
        <begin position="21"/>
        <end position="142"/>
    </location>
</feature>
<dbReference type="AlphaFoldDB" id="A0AAD9MNR2"/>
<dbReference type="Pfam" id="PF00076">
    <property type="entry name" value="RRM_1"/>
    <property type="match status" value="1"/>
</dbReference>
<reference evidence="6" key="1">
    <citation type="submission" date="2021-01" db="EMBL/GenBank/DDBJ databases">
        <authorList>
            <person name="Eckstrom K.M.E."/>
        </authorList>
    </citation>
    <scope>NUCLEOTIDE SEQUENCE</scope>
    <source>
        <strain evidence="6">UVCC 0001</strain>
    </source>
</reference>
<evidence type="ECO:0000256" key="2">
    <source>
        <dbReference type="ARBA" id="ARBA00022884"/>
    </source>
</evidence>
<evidence type="ECO:0000256" key="1">
    <source>
        <dbReference type="ARBA" id="ARBA00022737"/>
    </source>
</evidence>
<dbReference type="SUPFAM" id="SSF54928">
    <property type="entry name" value="RNA-binding domain, RBD"/>
    <property type="match status" value="1"/>
</dbReference>
<evidence type="ECO:0000259" key="5">
    <source>
        <dbReference type="PROSITE" id="PS50102"/>
    </source>
</evidence>
<evidence type="ECO:0000313" key="7">
    <source>
        <dbReference type="Proteomes" id="UP001255856"/>
    </source>
</evidence>
<dbReference type="PROSITE" id="PS50102">
    <property type="entry name" value="RRM"/>
    <property type="match status" value="1"/>
</dbReference>
<evidence type="ECO:0000256" key="3">
    <source>
        <dbReference type="PROSITE-ProRule" id="PRU00176"/>
    </source>
</evidence>
<evidence type="ECO:0000313" key="6">
    <source>
        <dbReference type="EMBL" id="KAK2079336.1"/>
    </source>
</evidence>
<dbReference type="InterPro" id="IPR000504">
    <property type="entry name" value="RRM_dom"/>
</dbReference>